<proteinExistence type="predicted"/>
<gene>
    <name evidence="2" type="ORF">CFIO01_08519</name>
</gene>
<accession>A0A010QJU1</accession>
<dbReference type="KEGG" id="cfj:CFIO01_08519"/>
<evidence type="ECO:0000313" key="3">
    <source>
        <dbReference type="Proteomes" id="UP000020467"/>
    </source>
</evidence>
<evidence type="ECO:0000313" key="2">
    <source>
        <dbReference type="EMBL" id="EXF80282.1"/>
    </source>
</evidence>
<reference evidence="2 3" key="1">
    <citation type="submission" date="2014-02" db="EMBL/GenBank/DDBJ databases">
        <title>The genome sequence of Colletotrichum fioriniae PJ7.</title>
        <authorList>
            <person name="Baroncelli R."/>
            <person name="Thon M.R."/>
        </authorList>
    </citation>
    <scope>NUCLEOTIDE SEQUENCE [LARGE SCALE GENOMIC DNA]</scope>
    <source>
        <strain evidence="2 3">PJ7</strain>
    </source>
</reference>
<dbReference type="HOGENOM" id="CLU_976618_0_0_1"/>
<evidence type="ECO:0000256" key="1">
    <source>
        <dbReference type="SAM" id="MobiDB-lite"/>
    </source>
</evidence>
<dbReference type="EMBL" id="JARH01000455">
    <property type="protein sequence ID" value="EXF80282.1"/>
    <property type="molecule type" value="Genomic_DNA"/>
</dbReference>
<feature type="region of interest" description="Disordered" evidence="1">
    <location>
        <begin position="247"/>
        <end position="285"/>
    </location>
</feature>
<sequence length="285" mass="32434">MDDHGDSACSSIGATTLSLVLAPYRICRRRTSDIVWSFDFSPFHGPQLESVLFNRLFLTPDGQAHRDLKSEVCQSGHRRTRLVIGLVLLCVTRRWSPSRSLSGDWYRPVSCLCPSLCFHGGGQALFPSLSDPRRPSPKRAVYSSLRWLAAAVAWWHGTVWAWNRKRSATNRTLQVMSDRDGTWAPALESIAHGGPGYGEGEYRWWGGWGRKIEPKRWKQQCTSPCSLRCRRYSFSPPSAVLRQDIFRDPREPSRNFDEDADDNFHAAPRLKEPEYGAKMTMDEST</sequence>
<name>A0A010QJU1_9PEZI</name>
<comment type="caution">
    <text evidence="2">The sequence shown here is derived from an EMBL/GenBank/DDBJ whole genome shotgun (WGS) entry which is preliminary data.</text>
</comment>
<dbReference type="AlphaFoldDB" id="A0A010QJU1"/>
<feature type="compositionally biased region" description="Basic and acidic residues" evidence="1">
    <location>
        <begin position="247"/>
        <end position="257"/>
    </location>
</feature>
<protein>
    <submittedName>
        <fullName evidence="2">Uncharacterized protein</fullName>
    </submittedName>
</protein>
<dbReference type="Proteomes" id="UP000020467">
    <property type="component" value="Unassembled WGS sequence"/>
</dbReference>
<keyword evidence="3" id="KW-1185">Reference proteome</keyword>
<organism evidence="2 3">
    <name type="scientific">Colletotrichum fioriniae PJ7</name>
    <dbReference type="NCBI Taxonomy" id="1445577"/>
    <lineage>
        <taxon>Eukaryota</taxon>
        <taxon>Fungi</taxon>
        <taxon>Dikarya</taxon>
        <taxon>Ascomycota</taxon>
        <taxon>Pezizomycotina</taxon>
        <taxon>Sordariomycetes</taxon>
        <taxon>Hypocreomycetidae</taxon>
        <taxon>Glomerellales</taxon>
        <taxon>Glomerellaceae</taxon>
        <taxon>Colletotrichum</taxon>
        <taxon>Colletotrichum acutatum species complex</taxon>
    </lineage>
</organism>
<dbReference type="OrthoDB" id="10534498at2759"/>